<evidence type="ECO:0000259" key="1">
    <source>
        <dbReference type="PROSITE" id="PS50250"/>
    </source>
</evidence>
<sequence>MRRGLSRIQGFRVEVAAMVETLLSMEDLEAAETRESKIGCCGDHSAPRLIYLPDLRLHPTVVIAKMRACAVLGRRQKQKQKQKLRSTMAYLSMGEAHRRITEYLNRFSDAVLTQDGSSLKQLLSISSNSPLLLSLADSLNLFHDSNRLLKQSDRFSQISEIVSPLFRSIQNFRLGNLLDSYNAFEKAANAFIQEFRNWESAWALEALYVIAYEIRVLAERADRELASVGKTPEKLKGAGSFLMKVFGVLAGKGPKRVGALYVTCQLFKIYFKLGTVHLCRSVIRSIETARIFDFEEFPIRDKVTYMYYTGRLEVFNENFPAADQKLSYALTHCNPHREANIRFVSVMLAAYILHLHPTENGNLGWGWGGGGLVCSVARNVGILPKNWLLEKYNLIEYSNIVQALKRGDLRLLRHALQEHEDRFLRSGVYLVLEKLELQVYQRLVKKIYFIQKQKDPSKAHQLKLEVIVKALKWLEMDMDVDEVECIMSILIYKNLMKGYFAHKSKVVVLSKQDPFPKLNGKPVNS</sequence>
<dbReference type="InterPro" id="IPR045114">
    <property type="entry name" value="Csn12-like"/>
</dbReference>
<dbReference type="GO" id="GO:0003723">
    <property type="term" value="F:RNA binding"/>
    <property type="evidence" value="ECO:0007669"/>
    <property type="project" value="InterPro"/>
</dbReference>
<dbReference type="InterPro" id="IPR000717">
    <property type="entry name" value="PCI_dom"/>
</dbReference>
<dbReference type="FunFam" id="1.10.10.10:FF:000333">
    <property type="entry name" value="enhanced ethylene response protein 5"/>
    <property type="match status" value="1"/>
</dbReference>
<comment type="caution">
    <text evidence="2">The sequence shown here is derived from an EMBL/GenBank/DDBJ whole genome shotgun (WGS) entry which is preliminary data.</text>
</comment>
<gene>
    <name evidence="2" type="primary">EER5_1</name>
    <name evidence="2" type="ORF">CK203_013685</name>
</gene>
<dbReference type="AlphaFoldDB" id="A0A438J937"/>
<dbReference type="Proteomes" id="UP000288805">
    <property type="component" value="Unassembled WGS sequence"/>
</dbReference>
<dbReference type="EMBL" id="QGNW01000056">
    <property type="protein sequence ID" value="RVX05477.1"/>
    <property type="molecule type" value="Genomic_DNA"/>
</dbReference>
<accession>A0A438J937</accession>
<dbReference type="PANTHER" id="PTHR12732:SF0">
    <property type="entry name" value="PCI DOMAIN-CONTAINING PROTEIN 2"/>
    <property type="match status" value="1"/>
</dbReference>
<dbReference type="Pfam" id="PF01399">
    <property type="entry name" value="PCI"/>
    <property type="match status" value="1"/>
</dbReference>
<dbReference type="SMART" id="SM00753">
    <property type="entry name" value="PAM"/>
    <property type="match status" value="1"/>
</dbReference>
<organism evidence="2 3">
    <name type="scientific">Vitis vinifera</name>
    <name type="common">Grape</name>
    <dbReference type="NCBI Taxonomy" id="29760"/>
    <lineage>
        <taxon>Eukaryota</taxon>
        <taxon>Viridiplantae</taxon>
        <taxon>Streptophyta</taxon>
        <taxon>Embryophyta</taxon>
        <taxon>Tracheophyta</taxon>
        <taxon>Spermatophyta</taxon>
        <taxon>Magnoliopsida</taxon>
        <taxon>eudicotyledons</taxon>
        <taxon>Gunneridae</taxon>
        <taxon>Pentapetalae</taxon>
        <taxon>rosids</taxon>
        <taxon>Vitales</taxon>
        <taxon>Vitaceae</taxon>
        <taxon>Viteae</taxon>
        <taxon>Vitis</taxon>
    </lineage>
</organism>
<proteinExistence type="predicted"/>
<name>A0A438J937_VITVI</name>
<reference evidence="2 3" key="1">
    <citation type="journal article" date="2018" name="PLoS Genet.">
        <title>Population sequencing reveals clonal diversity and ancestral inbreeding in the grapevine cultivar Chardonnay.</title>
        <authorList>
            <person name="Roach M.J."/>
            <person name="Johnson D.L."/>
            <person name="Bohlmann J."/>
            <person name="van Vuuren H.J."/>
            <person name="Jones S.J."/>
            <person name="Pretorius I.S."/>
            <person name="Schmidt S.A."/>
            <person name="Borneman A.R."/>
        </authorList>
    </citation>
    <scope>NUCLEOTIDE SEQUENCE [LARGE SCALE GENOMIC DNA]</scope>
    <source>
        <strain evidence="3">cv. Chardonnay</strain>
        <tissue evidence="2">Leaf</tissue>
    </source>
</reference>
<evidence type="ECO:0000313" key="2">
    <source>
        <dbReference type="EMBL" id="RVX05477.1"/>
    </source>
</evidence>
<dbReference type="GO" id="GO:0003690">
    <property type="term" value="F:double-stranded DNA binding"/>
    <property type="evidence" value="ECO:0007669"/>
    <property type="project" value="InterPro"/>
</dbReference>
<dbReference type="Gene3D" id="1.10.10.10">
    <property type="entry name" value="Winged helix-like DNA-binding domain superfamily/Winged helix DNA-binding domain"/>
    <property type="match status" value="1"/>
</dbReference>
<dbReference type="PANTHER" id="PTHR12732">
    <property type="entry name" value="UNCHARACTERIZED PROTEASOME COMPONENT REGION PCI-CONTAINING"/>
    <property type="match status" value="1"/>
</dbReference>
<dbReference type="PROSITE" id="PS50250">
    <property type="entry name" value="PCI"/>
    <property type="match status" value="1"/>
</dbReference>
<protein>
    <submittedName>
        <fullName evidence="2">Enhanced ethylene response protein 5</fullName>
    </submittedName>
</protein>
<feature type="domain" description="PCI" evidence="1">
    <location>
        <begin position="303"/>
        <end position="514"/>
    </location>
</feature>
<evidence type="ECO:0000313" key="3">
    <source>
        <dbReference type="Proteomes" id="UP000288805"/>
    </source>
</evidence>
<dbReference type="InterPro" id="IPR036388">
    <property type="entry name" value="WH-like_DNA-bd_sf"/>
</dbReference>